<evidence type="ECO:0000313" key="11">
    <source>
        <dbReference type="Proteomes" id="UP000749559"/>
    </source>
</evidence>
<dbReference type="PANTHER" id="PTHR10519:SF20">
    <property type="entry name" value="G-PROTEIN COUPLED RECEPTOR 156-RELATED"/>
    <property type="match status" value="1"/>
</dbReference>
<reference evidence="10" key="1">
    <citation type="submission" date="2022-03" db="EMBL/GenBank/DDBJ databases">
        <authorList>
            <person name="Martin C."/>
        </authorList>
    </citation>
    <scope>NUCLEOTIDE SEQUENCE</scope>
</reference>
<name>A0A8S4NCD3_OWEFU</name>
<evidence type="ECO:0000256" key="2">
    <source>
        <dbReference type="ARBA" id="ARBA00022692"/>
    </source>
</evidence>
<keyword evidence="3" id="KW-1133">Transmembrane helix</keyword>
<gene>
    <name evidence="10" type="ORF">OFUS_LOCUS5763</name>
</gene>
<comment type="subcellular location">
    <subcellularLocation>
        <location evidence="1">Membrane</location>
    </subcellularLocation>
</comment>
<comment type="caution">
    <text evidence="10">The sequence shown here is derived from an EMBL/GenBank/DDBJ whole genome shotgun (WGS) entry which is preliminary data.</text>
</comment>
<protein>
    <recommendedName>
        <fullName evidence="9">Receptor ligand binding region domain-containing protein</fullName>
    </recommendedName>
</protein>
<organism evidence="10 11">
    <name type="scientific">Owenia fusiformis</name>
    <name type="common">Polychaete worm</name>
    <dbReference type="NCBI Taxonomy" id="6347"/>
    <lineage>
        <taxon>Eukaryota</taxon>
        <taxon>Metazoa</taxon>
        <taxon>Spiralia</taxon>
        <taxon>Lophotrochozoa</taxon>
        <taxon>Annelida</taxon>
        <taxon>Polychaeta</taxon>
        <taxon>Sedentaria</taxon>
        <taxon>Canalipalpata</taxon>
        <taxon>Sabellida</taxon>
        <taxon>Oweniida</taxon>
        <taxon>Oweniidae</taxon>
        <taxon>Owenia</taxon>
    </lineage>
</organism>
<dbReference type="OrthoDB" id="5984008at2759"/>
<keyword evidence="4" id="KW-0297">G-protein coupled receptor</keyword>
<dbReference type="AlphaFoldDB" id="A0A8S4NCD3"/>
<keyword evidence="7" id="KW-0325">Glycoprotein</keyword>
<feature type="non-terminal residue" evidence="10">
    <location>
        <position position="1"/>
    </location>
</feature>
<keyword evidence="2" id="KW-0812">Transmembrane</keyword>
<proteinExistence type="predicted"/>
<accession>A0A8S4NCD3</accession>
<dbReference type="EMBL" id="CAIIXF020000003">
    <property type="protein sequence ID" value="CAH1778903.1"/>
    <property type="molecule type" value="Genomic_DNA"/>
</dbReference>
<dbReference type="InterPro" id="IPR028082">
    <property type="entry name" value="Peripla_BP_I"/>
</dbReference>
<sequence length="246" mass="27738">ADILLDKISPDVIWEPLKGIRILVSFVLRSWDLAKVLCKLYRLGLYGRHHVLLAYFSGTALETIGASSYGCSATEVSKVLEGTIACSEAVSTILGLYSNHRHFAKNTTYAELEHLLKPMSLPTTIRFQHLFYDNIWAIALAINATLKNYTVDEVKNYKHSANKNKPLLDSLYKRLLDVDFEGVSGHYFYNKSTGAKQTDSYVGIWDSKRNLSKIGYFDKKGNSLIMTQPPAIIWKSKGTRVLKDLL</sequence>
<evidence type="ECO:0000256" key="7">
    <source>
        <dbReference type="ARBA" id="ARBA00023180"/>
    </source>
</evidence>
<dbReference type="PANTHER" id="PTHR10519">
    <property type="entry name" value="GABA-B RECEPTOR"/>
    <property type="match status" value="1"/>
</dbReference>
<keyword evidence="6" id="KW-0675">Receptor</keyword>
<evidence type="ECO:0000256" key="8">
    <source>
        <dbReference type="ARBA" id="ARBA00023224"/>
    </source>
</evidence>
<dbReference type="GO" id="GO:0007214">
    <property type="term" value="P:gamma-aminobutyric acid signaling pathway"/>
    <property type="evidence" value="ECO:0007669"/>
    <property type="project" value="TreeGrafter"/>
</dbReference>
<evidence type="ECO:0000256" key="1">
    <source>
        <dbReference type="ARBA" id="ARBA00004370"/>
    </source>
</evidence>
<dbReference type="Proteomes" id="UP000749559">
    <property type="component" value="Unassembled WGS sequence"/>
</dbReference>
<feature type="domain" description="Receptor ligand binding region" evidence="9">
    <location>
        <begin position="30"/>
        <end position="191"/>
    </location>
</feature>
<dbReference type="Gene3D" id="3.40.50.2300">
    <property type="match status" value="1"/>
</dbReference>
<evidence type="ECO:0000256" key="3">
    <source>
        <dbReference type="ARBA" id="ARBA00022989"/>
    </source>
</evidence>
<dbReference type="Pfam" id="PF01094">
    <property type="entry name" value="ANF_receptor"/>
    <property type="match status" value="1"/>
</dbReference>
<evidence type="ECO:0000256" key="4">
    <source>
        <dbReference type="ARBA" id="ARBA00023040"/>
    </source>
</evidence>
<keyword evidence="8" id="KW-0807">Transducer</keyword>
<evidence type="ECO:0000313" key="10">
    <source>
        <dbReference type="EMBL" id="CAH1778903.1"/>
    </source>
</evidence>
<dbReference type="InterPro" id="IPR001828">
    <property type="entry name" value="ANF_lig-bd_rcpt"/>
</dbReference>
<evidence type="ECO:0000256" key="5">
    <source>
        <dbReference type="ARBA" id="ARBA00023136"/>
    </source>
</evidence>
<dbReference type="GO" id="GO:0038039">
    <property type="term" value="C:G protein-coupled receptor heterodimeric complex"/>
    <property type="evidence" value="ECO:0007669"/>
    <property type="project" value="TreeGrafter"/>
</dbReference>
<dbReference type="GO" id="GO:0004965">
    <property type="term" value="F:G protein-coupled GABA receptor activity"/>
    <property type="evidence" value="ECO:0007669"/>
    <property type="project" value="InterPro"/>
</dbReference>
<dbReference type="SUPFAM" id="SSF53822">
    <property type="entry name" value="Periplasmic binding protein-like I"/>
    <property type="match status" value="1"/>
</dbReference>
<evidence type="ECO:0000259" key="9">
    <source>
        <dbReference type="Pfam" id="PF01094"/>
    </source>
</evidence>
<dbReference type="InterPro" id="IPR002455">
    <property type="entry name" value="GPCR3_GABA-B"/>
</dbReference>
<keyword evidence="11" id="KW-1185">Reference proteome</keyword>
<keyword evidence="5" id="KW-0472">Membrane</keyword>
<evidence type="ECO:0000256" key="6">
    <source>
        <dbReference type="ARBA" id="ARBA00023170"/>
    </source>
</evidence>